<dbReference type="InterPro" id="IPR029028">
    <property type="entry name" value="Alpha/beta_knot_MTases"/>
</dbReference>
<keyword evidence="3 6" id="KW-0808">Transferase</keyword>
<dbReference type="InterPro" id="IPR001537">
    <property type="entry name" value="SpoU_MeTrfase"/>
</dbReference>
<accession>S3K0B9</accession>
<dbReference type="GO" id="GO:0002128">
    <property type="term" value="P:tRNA nucleoside ribose methylation"/>
    <property type="evidence" value="ECO:0007669"/>
    <property type="project" value="TreeGrafter"/>
</dbReference>
<dbReference type="OrthoDB" id="9806346at2"/>
<feature type="domain" description="tRNA/rRNA methyltransferase SpoU type" evidence="5">
    <location>
        <begin position="6"/>
        <end position="163"/>
    </location>
</feature>
<keyword evidence="7" id="KW-1185">Reference proteome</keyword>
<keyword evidence="4" id="KW-0949">S-adenosyl-L-methionine</keyword>
<dbReference type="Pfam" id="PF00588">
    <property type="entry name" value="SpoU_methylase"/>
    <property type="match status" value="1"/>
</dbReference>
<dbReference type="Proteomes" id="UP000014541">
    <property type="component" value="Unassembled WGS sequence"/>
</dbReference>
<evidence type="ECO:0000256" key="2">
    <source>
        <dbReference type="ARBA" id="ARBA00022603"/>
    </source>
</evidence>
<dbReference type="GO" id="GO:0005829">
    <property type="term" value="C:cytosol"/>
    <property type="evidence" value="ECO:0007669"/>
    <property type="project" value="TreeGrafter"/>
</dbReference>
<dbReference type="CDD" id="cd18093">
    <property type="entry name" value="SpoU-like_TrmJ"/>
    <property type="match status" value="1"/>
</dbReference>
<keyword evidence="2 6" id="KW-0489">Methyltransferase</keyword>
<dbReference type="SUPFAM" id="SSF75217">
    <property type="entry name" value="alpha/beta knot"/>
    <property type="match status" value="1"/>
</dbReference>
<dbReference type="PIRSF" id="PIRSF004808">
    <property type="entry name" value="LasT"/>
    <property type="match status" value="1"/>
</dbReference>
<protein>
    <submittedName>
        <fullName evidence="6">RNA methyltransferase, TrmH family, group 1</fullName>
    </submittedName>
</protein>
<reference evidence="6 7" key="1">
    <citation type="submission" date="2013-04" db="EMBL/GenBank/DDBJ databases">
        <title>The Genome Sequence of Treponema maltophilum ATCC 51939.</title>
        <authorList>
            <consortium name="The Broad Institute Genomics Platform"/>
            <person name="Earl A."/>
            <person name="Ward D."/>
            <person name="Feldgarden M."/>
            <person name="Gevers D."/>
            <person name="Leonetti C."/>
            <person name="Blanton J.M."/>
            <person name="Dewhirst F.E."/>
            <person name="Izard J."/>
            <person name="Walker B."/>
            <person name="Young S."/>
            <person name="Zeng Q."/>
            <person name="Gargeya S."/>
            <person name="Fitzgerald M."/>
            <person name="Haas B."/>
            <person name="Abouelleil A."/>
            <person name="Allen A.W."/>
            <person name="Alvarado L."/>
            <person name="Arachchi H.M."/>
            <person name="Berlin A.M."/>
            <person name="Chapman S.B."/>
            <person name="Gainer-Dewar J."/>
            <person name="Goldberg J."/>
            <person name="Griggs A."/>
            <person name="Gujja S."/>
            <person name="Hansen M."/>
            <person name="Howarth C."/>
            <person name="Imamovic A."/>
            <person name="Ireland A."/>
            <person name="Larimer J."/>
            <person name="McCowan C."/>
            <person name="Murphy C."/>
            <person name="Pearson M."/>
            <person name="Poon T.W."/>
            <person name="Priest M."/>
            <person name="Roberts A."/>
            <person name="Saif S."/>
            <person name="Shea T."/>
            <person name="Sisk P."/>
            <person name="Sykes S."/>
            <person name="Wortman J."/>
            <person name="Nusbaum C."/>
            <person name="Birren B."/>
        </authorList>
    </citation>
    <scope>NUCLEOTIDE SEQUENCE [LARGE SCALE GENOMIC DNA]</scope>
    <source>
        <strain evidence="6 7">ATCC 51939</strain>
    </source>
</reference>
<organism evidence="6 7">
    <name type="scientific">Treponema maltophilum ATCC 51939</name>
    <dbReference type="NCBI Taxonomy" id="1125699"/>
    <lineage>
        <taxon>Bacteria</taxon>
        <taxon>Pseudomonadati</taxon>
        <taxon>Spirochaetota</taxon>
        <taxon>Spirochaetia</taxon>
        <taxon>Spirochaetales</taxon>
        <taxon>Treponemataceae</taxon>
        <taxon>Treponema</taxon>
    </lineage>
</organism>
<dbReference type="PATRIC" id="fig|1125699.3.peg.2029"/>
<dbReference type="STRING" id="1125699.HMPREF9194_02009"/>
<evidence type="ECO:0000259" key="5">
    <source>
        <dbReference type="Pfam" id="PF00588"/>
    </source>
</evidence>
<evidence type="ECO:0000256" key="3">
    <source>
        <dbReference type="ARBA" id="ARBA00022679"/>
    </source>
</evidence>
<evidence type="ECO:0000256" key="1">
    <source>
        <dbReference type="ARBA" id="ARBA00007228"/>
    </source>
</evidence>
<dbReference type="PANTHER" id="PTHR42786:SF2">
    <property type="entry name" value="TRNA (CYTIDINE_URIDINE-2'-O-)-METHYLTRANSFERASE TRMJ"/>
    <property type="match status" value="1"/>
</dbReference>
<dbReference type="AlphaFoldDB" id="S3K0B9"/>
<proteinExistence type="inferred from homology"/>
<evidence type="ECO:0000256" key="4">
    <source>
        <dbReference type="ARBA" id="ARBA00022691"/>
    </source>
</evidence>
<dbReference type="RefSeq" id="WP_016526267.1">
    <property type="nucleotide sequence ID" value="NZ_KE332518.1"/>
</dbReference>
<dbReference type="InterPro" id="IPR004384">
    <property type="entry name" value="RNA_MeTrfase_TrmJ/LasT"/>
</dbReference>
<dbReference type="eggNOG" id="COG0565">
    <property type="taxonomic scope" value="Bacteria"/>
</dbReference>
<sequence>MNLADIVIVLCNPAESGNIGAVCRAMKNMELSRLRIVGKRSDYDGETVKTRAVHSYDVWENAEFYSDLESAVNDCAFAAGTTRRHGQKRKGFYLLPEEFAQKVFSLPPPAGAVCKARAAAVFGNERTGLTDEELNLCSAAVTIPANPAEGSLNLSHAVQIIAYELYRKALPAQCTYEPVPLGRLKQTVAVVSDSLQRIGFFTLAGRNDAERFWLSVFARAGLSETEASRIEKIFVKAATLALKKRE</sequence>
<dbReference type="GO" id="GO:0008173">
    <property type="term" value="F:RNA methyltransferase activity"/>
    <property type="evidence" value="ECO:0007669"/>
    <property type="project" value="InterPro"/>
</dbReference>
<dbReference type="HOGENOM" id="CLU_056931_0_1_12"/>
<dbReference type="GO" id="GO:0003723">
    <property type="term" value="F:RNA binding"/>
    <property type="evidence" value="ECO:0007669"/>
    <property type="project" value="InterPro"/>
</dbReference>
<dbReference type="PANTHER" id="PTHR42786">
    <property type="entry name" value="TRNA/RRNA METHYLTRANSFERASE"/>
    <property type="match status" value="1"/>
</dbReference>
<comment type="similarity">
    <text evidence="1">Belongs to the class IV-like SAM-binding methyltransferase superfamily. RNA methyltransferase TrmH family.</text>
</comment>
<dbReference type="EMBL" id="ATFF01000006">
    <property type="protein sequence ID" value="EPF31658.1"/>
    <property type="molecule type" value="Genomic_DNA"/>
</dbReference>
<gene>
    <name evidence="6" type="ORF">HMPREF9194_02009</name>
</gene>
<dbReference type="InterPro" id="IPR029026">
    <property type="entry name" value="tRNA_m1G_MTases_N"/>
</dbReference>
<evidence type="ECO:0000313" key="7">
    <source>
        <dbReference type="Proteomes" id="UP000014541"/>
    </source>
</evidence>
<dbReference type="Gene3D" id="3.40.1280.10">
    <property type="match status" value="1"/>
</dbReference>
<comment type="caution">
    <text evidence="6">The sequence shown here is derived from an EMBL/GenBank/DDBJ whole genome shotgun (WGS) entry which is preliminary data.</text>
</comment>
<evidence type="ECO:0000313" key="6">
    <source>
        <dbReference type="EMBL" id="EPF31658.1"/>
    </source>
</evidence>
<name>S3K0B9_TREMA</name>